<dbReference type="Proteomes" id="UP001281203">
    <property type="component" value="Unassembled WGS sequence"/>
</dbReference>
<proteinExistence type="predicted"/>
<dbReference type="CDD" id="cd09757">
    <property type="entry name" value="Cas8c_I-C"/>
    <property type="match status" value="1"/>
</dbReference>
<evidence type="ECO:0000313" key="2">
    <source>
        <dbReference type="Proteomes" id="UP001281203"/>
    </source>
</evidence>
<accession>A0ABU3X233</accession>
<dbReference type="RefSeq" id="WP_317064658.1">
    <property type="nucleotide sequence ID" value="NZ_WBKO01000001.1"/>
</dbReference>
<sequence>MIIQSLCRYYDILVEDEDVTISRPGYSSGKVSFALVLSPDGELSYIADLRSDDKKPRPKSMDVPLQEVRSSGIAPYVLCDNAKYVFGVEKLKRDKFEEKFPNPSGKDTSPDYTILAGNEKEVVLVHQRSRDCFEAFRERQHAIFDALDDPGIRALLTFLDSWSPENFSKHSKLVEYMDDLLAGGNLVFECEGVLLHRKPSVRKTWERYSSDGRGDRDTFTAQCLVTGEMDTVARIHQNLKGVAGAQMSGASLVSFNDDSFCSYGKTGKQQGLNAPISESAMFKYTTVLNYLLARPDYRMRIADTTVVFWAETNGTACEDLASLFFDPREETEEDSDAAPSDPARVQDLRRIELIGAILDKVRKGQKIHTEDIGADPEANFYMLGLSPNNARLAVRFWHVDTFGNFIVRAARHHLDMEIVRDGGPRYVSMYRLLRETVAPSSDNKAASPLLGGLVMRSILNGGPYPVQMYSAILNRTKVDRSINPIRAGFIKAYLLRLARAGLTNLQEDMITVSLNEENPSVPYRLGRLFAVLEKAQADTNREMKSTINSKYFSSASTTPAVVFPVLLKLAQHHIAKSDWGFRTTQAIEETLTGVDEFPAYLSLEEQGMFMLGYYHQRKANYKKKEEVAGEVE</sequence>
<reference evidence="1 2" key="1">
    <citation type="submission" date="2019-10" db="EMBL/GenBank/DDBJ databases">
        <title>Isolation and characterization of Methanoculleus sp. Wushi-C6 from a hot spring well.</title>
        <authorList>
            <person name="Chen S.-C."/>
            <person name="Lan Z.-H."/>
            <person name="You Y.-T."/>
            <person name="Lai M.-C."/>
        </authorList>
    </citation>
    <scope>NUCLEOTIDE SEQUENCE [LARGE SCALE GENOMIC DNA]</scope>
    <source>
        <strain evidence="1 2">Wushi-C6</strain>
    </source>
</reference>
<gene>
    <name evidence="1" type="primary">cas8c</name>
    <name evidence="1" type="ORF">F8E02_06370</name>
</gene>
<protein>
    <submittedName>
        <fullName evidence="1">Type I-C CRISPR-associated protein Cas8c/Csd1</fullName>
    </submittedName>
</protein>
<dbReference type="InterPro" id="IPR010144">
    <property type="entry name" value="CRISPR-assoc_prot_Csd1-typ"/>
</dbReference>
<keyword evidence="2" id="KW-1185">Reference proteome</keyword>
<evidence type="ECO:0000313" key="1">
    <source>
        <dbReference type="EMBL" id="MDV2481637.1"/>
    </source>
</evidence>
<dbReference type="EMBL" id="WBKO01000001">
    <property type="protein sequence ID" value="MDV2481637.1"/>
    <property type="molecule type" value="Genomic_DNA"/>
</dbReference>
<comment type="caution">
    <text evidence="1">The sequence shown here is derived from an EMBL/GenBank/DDBJ whole genome shotgun (WGS) entry which is preliminary data.</text>
</comment>
<dbReference type="Pfam" id="PF09709">
    <property type="entry name" value="Cas_Csd1"/>
    <property type="match status" value="1"/>
</dbReference>
<dbReference type="NCBIfam" id="TIGR01863">
    <property type="entry name" value="cas_Csd1"/>
    <property type="match status" value="1"/>
</dbReference>
<name>A0ABU3X233_9EURY</name>
<organism evidence="1 2">
    <name type="scientific">Methanoculleus caldifontis</name>
    <dbReference type="NCBI Taxonomy" id="2651577"/>
    <lineage>
        <taxon>Archaea</taxon>
        <taxon>Methanobacteriati</taxon>
        <taxon>Methanobacteriota</taxon>
        <taxon>Stenosarchaea group</taxon>
        <taxon>Methanomicrobia</taxon>
        <taxon>Methanomicrobiales</taxon>
        <taxon>Methanomicrobiaceae</taxon>
        <taxon>Methanoculleus</taxon>
    </lineage>
</organism>